<keyword evidence="4" id="KW-1185">Reference proteome</keyword>
<evidence type="ECO:0000313" key="3">
    <source>
        <dbReference type="EMBL" id="CAI5725367.1"/>
    </source>
</evidence>
<evidence type="ECO:0000313" key="5">
    <source>
        <dbReference type="Proteomes" id="UP001159659"/>
    </source>
</evidence>
<name>A0AAV0TS69_9STRA</name>
<dbReference type="EMBL" id="CAKLBC010001441">
    <property type="protein sequence ID" value="CAH0491994.1"/>
    <property type="molecule type" value="Genomic_DNA"/>
</dbReference>
<dbReference type="PANTHER" id="PTHR15967:SF0">
    <property type="entry name" value="E2F-ASSOCIATED PHOSPHOPROTEIN"/>
    <property type="match status" value="1"/>
</dbReference>
<comment type="caution">
    <text evidence="3">The sequence shown here is derived from an EMBL/GenBank/DDBJ whole genome shotgun (WGS) entry which is preliminary data.</text>
</comment>
<evidence type="ECO:0000256" key="1">
    <source>
        <dbReference type="SAM" id="MobiDB-lite"/>
    </source>
</evidence>
<dbReference type="Proteomes" id="UP001159659">
    <property type="component" value="Unassembled WGS sequence"/>
</dbReference>
<proteinExistence type="predicted"/>
<reference evidence="2 4" key="1">
    <citation type="submission" date="2021-11" db="EMBL/GenBank/DDBJ databases">
        <authorList>
            <person name="Islam A."/>
            <person name="Islam S."/>
            <person name="Flora M.S."/>
            <person name="Rahman M."/>
            <person name="Ziaur R.M."/>
            <person name="Epstein J.H."/>
            <person name="Hassan M."/>
            <person name="Klassen M."/>
            <person name="Woodard K."/>
            <person name="Webb A."/>
            <person name="Webby R.J."/>
            <person name="El Zowalaty M.E."/>
        </authorList>
    </citation>
    <scope>NUCLEOTIDE SEQUENCE [LARGE SCALE GENOMIC DNA]</scope>
    <source>
        <strain evidence="2">Pf1</strain>
    </source>
</reference>
<dbReference type="Pfam" id="PF10238">
    <property type="entry name" value="Eapp_C"/>
    <property type="match status" value="1"/>
</dbReference>
<dbReference type="EMBL" id="CANTFK010000765">
    <property type="protein sequence ID" value="CAI5725367.1"/>
    <property type="molecule type" value="Genomic_DNA"/>
</dbReference>
<evidence type="ECO:0008006" key="6">
    <source>
        <dbReference type="Google" id="ProtNLM"/>
    </source>
</evidence>
<sequence length="366" mass="40525">MQHHRADDIAFSAYNADNEDYYAFLPSDESISDGEDASVSPIAAKNHDSVEELAAVFTSENAIGSSSKVLTLLGSLNGSKAPHKEMKKTREQVKVVAPGVFNVGGGEIVKVSPQTLELYDARKMQLQDALDAATGDNRNGEAPFRFAIQDKQMVKFTDEMNVERSSASPTSMFDRVEGHAPEKNNLGRRRPVTERKESDDEKEEEEMVEEMVEPDMLYDEQLDDADEQWVQTNFRGAHAANSETDAMLCCPCCFVTLCMACERHATYTSQYRATAAINCRVKRSEILTYALSESNCAPASLPFHKRQNLNTGSGHKTSSTTPGQQIASFLQADEYFSVACSDCGTIVGVFDRDRQYHFFNALPSNC</sequence>
<dbReference type="AlphaFoldDB" id="A0AAV0TS69"/>
<dbReference type="GO" id="GO:0005634">
    <property type="term" value="C:nucleus"/>
    <property type="evidence" value="ECO:0007669"/>
    <property type="project" value="TreeGrafter"/>
</dbReference>
<evidence type="ECO:0000313" key="4">
    <source>
        <dbReference type="Proteomes" id="UP001157938"/>
    </source>
</evidence>
<reference evidence="3" key="2">
    <citation type="submission" date="2022-12" db="EMBL/GenBank/DDBJ databases">
        <authorList>
            <person name="Webb A."/>
        </authorList>
    </citation>
    <scope>NUCLEOTIDE SEQUENCE</scope>
    <source>
        <strain evidence="3">Pf2</strain>
    </source>
</reference>
<protein>
    <recommendedName>
        <fullName evidence="6">E2F-associated phosphoprotein</fullName>
    </recommendedName>
</protein>
<gene>
    <name evidence="2" type="ORF">PFR001_LOCUS7223</name>
    <name evidence="3" type="ORF">PFR002_LOCUS5103</name>
</gene>
<feature type="region of interest" description="Disordered" evidence="1">
    <location>
        <begin position="162"/>
        <end position="205"/>
    </location>
</feature>
<organism evidence="3 5">
    <name type="scientific">Peronospora farinosa</name>
    <dbReference type="NCBI Taxonomy" id="134698"/>
    <lineage>
        <taxon>Eukaryota</taxon>
        <taxon>Sar</taxon>
        <taxon>Stramenopiles</taxon>
        <taxon>Oomycota</taxon>
        <taxon>Peronosporomycetes</taxon>
        <taxon>Peronosporales</taxon>
        <taxon>Peronosporaceae</taxon>
        <taxon>Peronospora</taxon>
    </lineage>
</organism>
<accession>A0AAV0TS69</accession>
<dbReference type="PANTHER" id="PTHR15967">
    <property type="entry name" value="E2F-ASSOCIATED PHOSPHOPROTEIN"/>
    <property type="match status" value="1"/>
</dbReference>
<dbReference type="Proteomes" id="UP001157938">
    <property type="component" value="Unassembled WGS sequence"/>
</dbReference>
<evidence type="ECO:0000313" key="2">
    <source>
        <dbReference type="EMBL" id="CAH0491994.1"/>
    </source>
</evidence>
<dbReference type="InterPro" id="IPR019370">
    <property type="entry name" value="E2F-assoc_phosphoprotein"/>
</dbReference>